<sequence length="719" mass="79891">MVVNADGRDDRSGNSSPSTHDMSAKQRQKSRLDDRQNPAAKFEEDYPAFNEFLRRKIHDIISQISGLKESTNERSEALEERVKSIEDNVANNIEPALVSLSEGMEIVFMSLMRFRNPAASVLLRKQLDNTRLSVSKGFQLLFELAFKNVFSKYNRTAESVEWFKFKKALDLHFSSYFRMEVVKGIVAYQGASVFKNLTRECLLAVGNTGRRSSAEGYSPILPHPDSSIFRVTSYIPGRAAERELPHLRRIPPKSDSKEGNTSGAETNDGDGYSGKGHLGEGESSEGDQEGSLHSGNKAYRTAGDYDHMYDGGEGEDQAYRGGDGGQAYGGGYGSGGRDEGHEGQSHGGGFGSGGRDGEGRGDQSYGSEGQGGQSHGGGDTGGKGCDEDLYADYEGNYDYEGDYDYNFEFEEGEDDRFETWSEKNAKEFLKRVQDDLVLYEQLRFFAPAFIWAYNELKCAILAETDKIVTATRWIESQEAIIRGYNAEPLPLEDLPPIKTPGDIRKFDLGTGSESRRQEYWSEFLYKFREKERVEAEKAAAAVKQKMPKGGKNQTLKKGDSSRHPRSNPASHSTAAPPPPHQPPPHQPPPHQSQGVRQKRSGSDDMSNESKTSRSSRPSKSRVTQAPVAGPSASTTSYDNFMPFYDQFDSTCPVHVIDHMKACFKENLSEADNTQVANAISQTFVNSQIRSAARERYNYQRTHDSFVSCKYNSTTLDSLE</sequence>
<gene>
    <name evidence="2" type="ORF">SCHPADRAFT_947562</name>
</gene>
<feature type="region of interest" description="Disordered" evidence="1">
    <location>
        <begin position="240"/>
        <end position="387"/>
    </location>
</feature>
<feature type="compositionally biased region" description="Basic and acidic residues" evidence="1">
    <location>
        <begin position="30"/>
        <end position="41"/>
    </location>
</feature>
<dbReference type="STRING" id="27342.A0A0H2R056"/>
<dbReference type="InParanoid" id="A0A0H2R056"/>
<proteinExistence type="predicted"/>
<dbReference type="EMBL" id="KQ086478">
    <property type="protein sequence ID" value="KLO04637.1"/>
    <property type="molecule type" value="Genomic_DNA"/>
</dbReference>
<feature type="compositionally biased region" description="Basic and acidic residues" evidence="1">
    <location>
        <begin position="1"/>
        <end position="12"/>
    </location>
</feature>
<dbReference type="Proteomes" id="UP000053477">
    <property type="component" value="Unassembled WGS sequence"/>
</dbReference>
<feature type="compositionally biased region" description="Gly residues" evidence="1">
    <location>
        <begin position="345"/>
        <end position="354"/>
    </location>
</feature>
<name>A0A0H2R056_9AGAM</name>
<evidence type="ECO:0000256" key="1">
    <source>
        <dbReference type="SAM" id="MobiDB-lite"/>
    </source>
</evidence>
<keyword evidence="3" id="KW-1185">Reference proteome</keyword>
<dbReference type="AlphaFoldDB" id="A0A0H2R056"/>
<organism evidence="2 3">
    <name type="scientific">Schizopora paradoxa</name>
    <dbReference type="NCBI Taxonomy" id="27342"/>
    <lineage>
        <taxon>Eukaryota</taxon>
        <taxon>Fungi</taxon>
        <taxon>Dikarya</taxon>
        <taxon>Basidiomycota</taxon>
        <taxon>Agaricomycotina</taxon>
        <taxon>Agaricomycetes</taxon>
        <taxon>Hymenochaetales</taxon>
        <taxon>Schizoporaceae</taxon>
        <taxon>Schizopora</taxon>
    </lineage>
</organism>
<feature type="compositionally biased region" description="Gly residues" evidence="1">
    <location>
        <begin position="368"/>
        <end position="383"/>
    </location>
</feature>
<reference evidence="2 3" key="1">
    <citation type="submission" date="2015-04" db="EMBL/GenBank/DDBJ databases">
        <title>Complete genome sequence of Schizopora paradoxa KUC8140, a cosmopolitan wood degrader in East Asia.</title>
        <authorList>
            <consortium name="DOE Joint Genome Institute"/>
            <person name="Min B."/>
            <person name="Park H."/>
            <person name="Jang Y."/>
            <person name="Kim J.-J."/>
            <person name="Kim K.H."/>
            <person name="Pangilinan J."/>
            <person name="Lipzen A."/>
            <person name="Riley R."/>
            <person name="Grigoriev I.V."/>
            <person name="Spatafora J.W."/>
            <person name="Choi I.-G."/>
        </authorList>
    </citation>
    <scope>NUCLEOTIDE SEQUENCE [LARGE SCALE GENOMIC DNA]</scope>
    <source>
        <strain evidence="2 3">KUC8140</strain>
    </source>
</reference>
<feature type="compositionally biased region" description="Gly residues" evidence="1">
    <location>
        <begin position="321"/>
        <end position="335"/>
    </location>
</feature>
<accession>A0A0H2R056</accession>
<protein>
    <submittedName>
        <fullName evidence="2">Uncharacterized protein</fullName>
    </submittedName>
</protein>
<feature type="region of interest" description="Disordered" evidence="1">
    <location>
        <begin position="1"/>
        <end position="41"/>
    </location>
</feature>
<feature type="region of interest" description="Disordered" evidence="1">
    <location>
        <begin position="538"/>
        <end position="637"/>
    </location>
</feature>
<feature type="compositionally biased region" description="Low complexity" evidence="1">
    <location>
        <begin position="612"/>
        <end position="621"/>
    </location>
</feature>
<evidence type="ECO:0000313" key="2">
    <source>
        <dbReference type="EMBL" id="KLO04637.1"/>
    </source>
</evidence>
<feature type="compositionally biased region" description="Pro residues" evidence="1">
    <location>
        <begin position="575"/>
        <end position="590"/>
    </location>
</feature>
<feature type="compositionally biased region" description="Basic and acidic residues" evidence="1">
    <location>
        <begin position="240"/>
        <end position="258"/>
    </location>
</feature>
<evidence type="ECO:0000313" key="3">
    <source>
        <dbReference type="Proteomes" id="UP000053477"/>
    </source>
</evidence>